<proteinExistence type="predicted"/>
<dbReference type="PROSITE" id="PS50995">
    <property type="entry name" value="HTH_MARR_2"/>
    <property type="match status" value="1"/>
</dbReference>
<evidence type="ECO:0000313" key="5">
    <source>
        <dbReference type="EMBL" id="GBG93803.1"/>
    </source>
</evidence>
<dbReference type="InterPro" id="IPR036388">
    <property type="entry name" value="WH-like_DNA-bd_sf"/>
</dbReference>
<feature type="domain" description="HTH marR-type" evidence="4">
    <location>
        <begin position="1"/>
        <end position="134"/>
    </location>
</feature>
<dbReference type="InterPro" id="IPR036390">
    <property type="entry name" value="WH_DNA-bd_sf"/>
</dbReference>
<dbReference type="Gene3D" id="1.10.10.10">
    <property type="entry name" value="Winged helix-like DNA-binding domain superfamily/Winged helix DNA-binding domain"/>
    <property type="match status" value="1"/>
</dbReference>
<sequence>MDELTEQFIIFSKLFRRYTDLKHQKIGKYGNFLRGQGRILAVLDLKPLMSQKELIRVLSIRPQSLGELLRKLEKSALIQRFPSKEDRRIMMIELTEKGAAAAKKISESHNIELFQHLTSAERTQLISILGKLSNVMRADLPETAKDGPYCDDPWEHLQRIKEIKEQHDRE</sequence>
<keyword evidence="2" id="KW-0238">DNA-binding</keyword>
<dbReference type="InterPro" id="IPR000835">
    <property type="entry name" value="HTH_MarR-typ"/>
</dbReference>
<dbReference type="GO" id="GO:0003700">
    <property type="term" value="F:DNA-binding transcription factor activity"/>
    <property type="evidence" value="ECO:0007669"/>
    <property type="project" value="InterPro"/>
</dbReference>
<dbReference type="PRINTS" id="PR00598">
    <property type="entry name" value="HTHMARR"/>
</dbReference>
<evidence type="ECO:0000256" key="1">
    <source>
        <dbReference type="ARBA" id="ARBA00023015"/>
    </source>
</evidence>
<dbReference type="SUPFAM" id="SSF46785">
    <property type="entry name" value="Winged helix' DNA-binding domain"/>
    <property type="match status" value="1"/>
</dbReference>
<protein>
    <submittedName>
        <fullName evidence="5">MarR family transcriptional regulator</fullName>
    </submittedName>
</protein>
<dbReference type="EMBL" id="BFFP01000002">
    <property type="protein sequence ID" value="GBG93803.1"/>
    <property type="molecule type" value="Genomic_DNA"/>
</dbReference>
<keyword evidence="1" id="KW-0805">Transcription regulation</keyword>
<dbReference type="RefSeq" id="WP_124974635.1">
    <property type="nucleotide sequence ID" value="NZ_BFFP01000002.1"/>
</dbReference>
<keyword evidence="3" id="KW-0804">Transcription</keyword>
<dbReference type="PANTHER" id="PTHR42756:SF1">
    <property type="entry name" value="TRANSCRIPTIONAL REPRESSOR OF EMRAB OPERON"/>
    <property type="match status" value="1"/>
</dbReference>
<dbReference type="SMART" id="SM00347">
    <property type="entry name" value="HTH_MARR"/>
    <property type="match status" value="1"/>
</dbReference>
<dbReference type="Pfam" id="PF01047">
    <property type="entry name" value="MarR"/>
    <property type="match status" value="1"/>
</dbReference>
<evidence type="ECO:0000256" key="3">
    <source>
        <dbReference type="ARBA" id="ARBA00023163"/>
    </source>
</evidence>
<evidence type="ECO:0000313" key="6">
    <source>
        <dbReference type="Proteomes" id="UP000286848"/>
    </source>
</evidence>
<comment type="caution">
    <text evidence="5">The sequence shown here is derived from an EMBL/GenBank/DDBJ whole genome shotgun (WGS) entry which is preliminary data.</text>
</comment>
<evidence type="ECO:0000256" key="2">
    <source>
        <dbReference type="ARBA" id="ARBA00023125"/>
    </source>
</evidence>
<name>A0A401IQL1_9LACO</name>
<gene>
    <name evidence="5" type="ORF">LFYK43_02620</name>
</gene>
<organism evidence="5 6">
    <name type="scientific">Ligilactobacillus salitolerans</name>
    <dbReference type="NCBI Taxonomy" id="1808352"/>
    <lineage>
        <taxon>Bacteria</taxon>
        <taxon>Bacillati</taxon>
        <taxon>Bacillota</taxon>
        <taxon>Bacilli</taxon>
        <taxon>Lactobacillales</taxon>
        <taxon>Lactobacillaceae</taxon>
        <taxon>Ligilactobacillus</taxon>
    </lineage>
</organism>
<dbReference type="GO" id="GO:0003677">
    <property type="term" value="F:DNA binding"/>
    <property type="evidence" value="ECO:0007669"/>
    <property type="project" value="UniProtKB-KW"/>
</dbReference>
<reference evidence="5 6" key="1">
    <citation type="journal article" date="2019" name="Int. J. Syst. Evol. Microbiol.">
        <title>Lactobacillus salitolerans sp. nov., a novel lactic acid bacterium isolated from spent mushroom substrates.</title>
        <authorList>
            <person name="Tohno M."/>
            <person name="Tanizawa Y."/>
            <person name="Kojima Y."/>
            <person name="Sakamoto M."/>
            <person name="Nakamura Y."/>
            <person name="Ohkuma M."/>
            <person name="Kobayashi H."/>
        </authorList>
    </citation>
    <scope>NUCLEOTIDE SEQUENCE [LARGE SCALE GENOMIC DNA]</scope>
    <source>
        <strain evidence="5 6">YK43</strain>
    </source>
</reference>
<keyword evidence="6" id="KW-1185">Reference proteome</keyword>
<accession>A0A401IQL1</accession>
<dbReference type="OrthoDB" id="3254893at2"/>
<dbReference type="Proteomes" id="UP000286848">
    <property type="component" value="Unassembled WGS sequence"/>
</dbReference>
<dbReference type="PANTHER" id="PTHR42756">
    <property type="entry name" value="TRANSCRIPTIONAL REGULATOR, MARR"/>
    <property type="match status" value="1"/>
</dbReference>
<dbReference type="AlphaFoldDB" id="A0A401IQL1"/>
<evidence type="ECO:0000259" key="4">
    <source>
        <dbReference type="PROSITE" id="PS50995"/>
    </source>
</evidence>